<evidence type="ECO:0000313" key="2">
    <source>
        <dbReference type="EMBL" id="MBB1162338.1"/>
    </source>
</evidence>
<dbReference type="RefSeq" id="WP_182664148.1">
    <property type="nucleotide sequence ID" value="NZ_JACIVI010000003.1"/>
</dbReference>
<accession>A0A839HRU7</accession>
<feature type="region of interest" description="Disordered" evidence="1">
    <location>
        <begin position="20"/>
        <end position="80"/>
    </location>
</feature>
<name>A0A839HRU7_9BURK</name>
<reference evidence="2 3" key="1">
    <citation type="submission" date="2020-08" db="EMBL/GenBank/DDBJ databases">
        <title>Aquariorum lacteus gen. nov., sp. nov., a new member of the family Comamonadaceae, isolated from freshwater aquarium.</title>
        <authorList>
            <person name="Chun S.-J."/>
        </authorList>
    </citation>
    <scope>NUCLEOTIDE SEQUENCE [LARGE SCALE GENOMIC DNA]</scope>
    <source>
        <strain evidence="2 3">SJAQ100</strain>
    </source>
</reference>
<dbReference type="InterPro" id="IPR021735">
    <property type="entry name" value="DUF3306"/>
</dbReference>
<dbReference type="Pfam" id="PF11748">
    <property type="entry name" value="DUF3306"/>
    <property type="match status" value="1"/>
</dbReference>
<feature type="compositionally biased region" description="Pro residues" evidence="1">
    <location>
        <begin position="59"/>
        <end position="71"/>
    </location>
</feature>
<feature type="compositionally biased region" description="Low complexity" evidence="1">
    <location>
        <begin position="48"/>
        <end position="58"/>
    </location>
</feature>
<comment type="caution">
    <text evidence="2">The sequence shown here is derived from an EMBL/GenBank/DDBJ whole genome shotgun (WGS) entry which is preliminary data.</text>
</comment>
<feature type="region of interest" description="Disordered" evidence="1">
    <location>
        <begin position="144"/>
        <end position="241"/>
    </location>
</feature>
<organism evidence="2 3">
    <name type="scientific">Aquariibacter albus</name>
    <dbReference type="NCBI Taxonomy" id="2759899"/>
    <lineage>
        <taxon>Bacteria</taxon>
        <taxon>Pseudomonadati</taxon>
        <taxon>Pseudomonadota</taxon>
        <taxon>Betaproteobacteria</taxon>
        <taxon>Burkholderiales</taxon>
        <taxon>Sphaerotilaceae</taxon>
        <taxon>Aquariibacter</taxon>
    </lineage>
</organism>
<evidence type="ECO:0000256" key="1">
    <source>
        <dbReference type="SAM" id="MobiDB-lite"/>
    </source>
</evidence>
<dbReference type="EMBL" id="JACIVI010000003">
    <property type="protein sequence ID" value="MBB1162338.1"/>
    <property type="molecule type" value="Genomic_DNA"/>
</dbReference>
<feature type="compositionally biased region" description="Basic and acidic residues" evidence="1">
    <location>
        <begin position="180"/>
        <end position="193"/>
    </location>
</feature>
<evidence type="ECO:0000313" key="3">
    <source>
        <dbReference type="Proteomes" id="UP000586093"/>
    </source>
</evidence>
<feature type="compositionally biased region" description="Low complexity" evidence="1">
    <location>
        <begin position="20"/>
        <end position="40"/>
    </location>
</feature>
<keyword evidence="3" id="KW-1185">Reference proteome</keyword>
<dbReference type="AlphaFoldDB" id="A0A839HRU7"/>
<gene>
    <name evidence="2" type="ORF">H4F90_10125</name>
</gene>
<dbReference type="Proteomes" id="UP000586093">
    <property type="component" value="Unassembled WGS sequence"/>
</dbReference>
<protein>
    <submittedName>
        <fullName evidence="2">DUF3306 domain-containing protein</fullName>
    </submittedName>
</protein>
<sequence length="241" mass="24437">MGADAEEGFFARWSRRKGLALGSASAAPAEPAARPAAGLSPAPPAPTAEPAHPTAPARAEPPPAAEPPPPTLEDAARLRPGEAVDRFVRAGVDEAVKRAALKTLFADPHFNVMDGLDIYIDDYSQPDPIPPAMLRQLQQGEALGLFREEREAEARAAAARSAAGAPPGPGALPDAGPGAPRERPDAPRERPDADGDADSDAPTDAPAGESGLAAPGPDPLVTAQGPCEAASPPTTPPPASP</sequence>
<proteinExistence type="predicted"/>
<feature type="compositionally biased region" description="Low complexity" evidence="1">
    <location>
        <begin position="155"/>
        <end position="179"/>
    </location>
</feature>